<evidence type="ECO:0000313" key="8">
    <source>
        <dbReference type="Proteomes" id="UP000016924"/>
    </source>
</evidence>
<dbReference type="GO" id="GO:0031267">
    <property type="term" value="F:small GTPase binding"/>
    <property type="evidence" value="ECO:0007669"/>
    <property type="project" value="InterPro"/>
</dbReference>
<evidence type="ECO:0000313" key="7">
    <source>
        <dbReference type="EMBL" id="EON61292.1"/>
    </source>
</evidence>
<dbReference type="InterPro" id="IPR056840">
    <property type="entry name" value="HEAT_IPO9_central"/>
</dbReference>
<keyword evidence="4" id="KW-0539">Nucleus</keyword>
<feature type="region of interest" description="Disordered" evidence="5">
    <location>
        <begin position="940"/>
        <end position="974"/>
    </location>
</feature>
<dbReference type="HOGENOM" id="CLU_008920_1_1_1"/>
<keyword evidence="8" id="KW-1185">Reference proteome</keyword>
<proteinExistence type="predicted"/>
<dbReference type="Pfam" id="PF03810">
    <property type="entry name" value="IBN_N"/>
    <property type="match status" value="1"/>
</dbReference>
<dbReference type="OMA" id="NPDQYTI"/>
<evidence type="ECO:0000256" key="5">
    <source>
        <dbReference type="SAM" id="MobiDB-lite"/>
    </source>
</evidence>
<dbReference type="Proteomes" id="UP000016924">
    <property type="component" value="Unassembled WGS sequence"/>
</dbReference>
<dbReference type="SUPFAM" id="SSF48371">
    <property type="entry name" value="ARM repeat"/>
    <property type="match status" value="1"/>
</dbReference>
<dbReference type="EMBL" id="JH767555">
    <property type="protein sequence ID" value="EON61292.1"/>
    <property type="molecule type" value="Genomic_DNA"/>
</dbReference>
<comment type="subcellular location">
    <subcellularLocation>
        <location evidence="1">Nucleus</location>
    </subcellularLocation>
</comment>
<organism evidence="7 8">
    <name type="scientific">Coniosporium apollinis (strain CBS 100218)</name>
    <name type="common">Rock-inhabiting black yeast</name>
    <dbReference type="NCBI Taxonomy" id="1168221"/>
    <lineage>
        <taxon>Eukaryota</taxon>
        <taxon>Fungi</taxon>
        <taxon>Dikarya</taxon>
        <taxon>Ascomycota</taxon>
        <taxon>Pezizomycotina</taxon>
        <taxon>Dothideomycetes</taxon>
        <taxon>Dothideomycetes incertae sedis</taxon>
        <taxon>Coniosporium</taxon>
    </lineage>
</organism>
<sequence>MEEQLVRLLEETQSSHDPVRKHAEFQLQQLYSNLAFAPGLLAIASHESVPVNTRQAALLSLKTLVLSAWSPTFDEFKGQILVTDDTKTQLRRGLLEIATSDGQERKVKSAASYVVSKIAQADFPEEWPDLLPSLLHVIRTGSDAQLHGALKVLGELVDDCFNDEQFFSNARDLVKVIYDVAVNDGRKPTLRALAVSVFRSCFDILEMVMEDHKAAVKAFADEALSHWTPFFVDVMKSRLPPPPTEEEENADQGAVERHRGLVALKLQVVKVLMRIRGVFPSMLSPQSPLLFSATWEELSALQPAYHQLYIESERQSRLEDADGLPYTLDFLVLEELDFMQACLRAPPVKKELEQQLAKQSGSESTWVTEVMKLAVAYAQITTEEEGLWNFDVNVFLSEETSVTANYTPRTACGDLVIKLGEWLSAATVDGLLSYTRSLYSTDQGWKAKEAALYVLNQLLGDYQDTDKHTSLEAANGFIDFIRYAMHQSEEFLRARGYLVAGSLTRTSGEVLHPVAASFMEASLQAITNDESEVVKVSCIRALQHYLQSLPPAITLPLQSSIMAALSNYLQTQDLSELTESDDLMVTLVETLRDAILLDTRVCLTGGGLDLLFSIARHGANNFQLTMLVNETFEEVVKTVAALGNDAYIQLCAKVLPSLSGAFDVGTLTEETALTNLAADLLSLLAENGHSPLPDGFIASVMPKLQRLLLNSTDEELLRSATCAVKNMLQHDAPQFFAWHDASGKGGLEVVLVIIDRLLSPAVDDNAAAEVGGLAAELVEKAGSERLGPYLMQLLRAVAVRVGSAETAQFIQSLILVFARLSLVSPKEVLDFLAQVQVGSESGLQIVMSKWLENSVNFAGYDEIRQNVIALSKLYVLQDPRLSSIMVKGDLIVPQSDRIMTRSRARQNPDRYTIIPAPLKILKVLVEELLSASGNPRTLSSAAAAAGELADDAENNNNNNSEDGDWEDDPDELDLGLPATKAELMAYAGEDGGSGRQRDDETQAFLMEFFRGIAGDAAFREVFAALSPEEQERLRGMS</sequence>
<dbReference type="RefSeq" id="XP_007776609.1">
    <property type="nucleotide sequence ID" value="XM_007778419.1"/>
</dbReference>
<dbReference type="eggNOG" id="KOG2274">
    <property type="taxonomic scope" value="Eukaryota"/>
</dbReference>
<feature type="domain" description="Importin N-terminal" evidence="6">
    <location>
        <begin position="23"/>
        <end position="100"/>
    </location>
</feature>
<dbReference type="GO" id="GO:0006606">
    <property type="term" value="P:protein import into nucleus"/>
    <property type="evidence" value="ECO:0007669"/>
    <property type="project" value="TreeGrafter"/>
</dbReference>
<feature type="compositionally biased region" description="Acidic residues" evidence="5">
    <location>
        <begin position="961"/>
        <end position="973"/>
    </location>
</feature>
<dbReference type="PANTHER" id="PTHR10997:SF9">
    <property type="entry name" value="IMPORTIN-9"/>
    <property type="match status" value="1"/>
</dbReference>
<dbReference type="GO" id="GO:0005829">
    <property type="term" value="C:cytosol"/>
    <property type="evidence" value="ECO:0007669"/>
    <property type="project" value="TreeGrafter"/>
</dbReference>
<evidence type="ECO:0000256" key="1">
    <source>
        <dbReference type="ARBA" id="ARBA00004123"/>
    </source>
</evidence>
<reference evidence="8" key="1">
    <citation type="submission" date="2012-06" db="EMBL/GenBank/DDBJ databases">
        <title>The genome sequence of Coniosporium apollinis CBS 100218.</title>
        <authorList>
            <consortium name="The Broad Institute Genome Sequencing Platform"/>
            <person name="Cuomo C."/>
            <person name="Gorbushina A."/>
            <person name="Noack S."/>
            <person name="Walker B."/>
            <person name="Young S.K."/>
            <person name="Zeng Q."/>
            <person name="Gargeya S."/>
            <person name="Fitzgerald M."/>
            <person name="Haas B."/>
            <person name="Abouelleil A."/>
            <person name="Alvarado L."/>
            <person name="Arachchi H.M."/>
            <person name="Berlin A.M."/>
            <person name="Chapman S.B."/>
            <person name="Goldberg J."/>
            <person name="Griggs A."/>
            <person name="Gujja S."/>
            <person name="Hansen M."/>
            <person name="Howarth C."/>
            <person name="Imamovic A."/>
            <person name="Larimer J."/>
            <person name="McCowan C."/>
            <person name="Montmayeur A."/>
            <person name="Murphy C."/>
            <person name="Neiman D."/>
            <person name="Pearson M."/>
            <person name="Priest M."/>
            <person name="Roberts A."/>
            <person name="Saif S."/>
            <person name="Shea T."/>
            <person name="Sisk P."/>
            <person name="Sykes S."/>
            <person name="Wortman J."/>
            <person name="Nusbaum C."/>
            <person name="Birren B."/>
        </authorList>
    </citation>
    <scope>NUCLEOTIDE SEQUENCE [LARGE SCALE GENOMIC DNA]</scope>
    <source>
        <strain evidence="8">CBS 100218</strain>
    </source>
</reference>
<dbReference type="Gene3D" id="1.25.10.10">
    <property type="entry name" value="Leucine-rich Repeat Variant"/>
    <property type="match status" value="1"/>
</dbReference>
<dbReference type="InterPro" id="IPR016024">
    <property type="entry name" value="ARM-type_fold"/>
</dbReference>
<gene>
    <name evidence="7" type="ORF">W97_00505</name>
</gene>
<dbReference type="InterPro" id="IPR011989">
    <property type="entry name" value="ARM-like"/>
</dbReference>
<keyword evidence="3" id="KW-0653">Protein transport</keyword>
<dbReference type="FunFam" id="1.25.10.10:FF:000373">
    <property type="entry name" value="Importin beta-5 subunit, putative"/>
    <property type="match status" value="1"/>
</dbReference>
<keyword evidence="2" id="KW-0813">Transport</keyword>
<dbReference type="InterPro" id="IPR001494">
    <property type="entry name" value="Importin-beta_N"/>
</dbReference>
<dbReference type="SMART" id="SM00913">
    <property type="entry name" value="IBN_N"/>
    <property type="match status" value="1"/>
</dbReference>
<evidence type="ECO:0000256" key="3">
    <source>
        <dbReference type="ARBA" id="ARBA00022927"/>
    </source>
</evidence>
<evidence type="ECO:0000259" key="6">
    <source>
        <dbReference type="PROSITE" id="PS50166"/>
    </source>
</evidence>
<dbReference type="GeneID" id="19897816"/>
<accession>R7YHA9</accession>
<dbReference type="GO" id="GO:0005635">
    <property type="term" value="C:nuclear envelope"/>
    <property type="evidence" value="ECO:0007669"/>
    <property type="project" value="TreeGrafter"/>
</dbReference>
<name>R7YHA9_CONA1</name>
<dbReference type="STRING" id="1168221.R7YHA9"/>
<dbReference type="AlphaFoldDB" id="R7YHA9"/>
<dbReference type="OrthoDB" id="431626at2759"/>
<dbReference type="Pfam" id="PF25018">
    <property type="entry name" value="HEAT_IPO9_c"/>
    <property type="match status" value="1"/>
</dbReference>
<evidence type="ECO:0000256" key="2">
    <source>
        <dbReference type="ARBA" id="ARBA00022448"/>
    </source>
</evidence>
<evidence type="ECO:0000256" key="4">
    <source>
        <dbReference type="ARBA" id="ARBA00023242"/>
    </source>
</evidence>
<dbReference type="PANTHER" id="PTHR10997">
    <property type="entry name" value="IMPORTIN-7, 8, 11"/>
    <property type="match status" value="1"/>
</dbReference>
<dbReference type="PROSITE" id="PS50166">
    <property type="entry name" value="IMPORTIN_B_NT"/>
    <property type="match status" value="1"/>
</dbReference>
<protein>
    <recommendedName>
        <fullName evidence="6">Importin N-terminal domain-containing protein</fullName>
    </recommendedName>
</protein>